<gene>
    <name evidence="1" type="ORF">BJP34_18815</name>
</gene>
<dbReference type="KEGG" id="mpro:BJP34_18815"/>
<dbReference type="EMBL" id="CP017599">
    <property type="protein sequence ID" value="AOX01217.1"/>
    <property type="molecule type" value="Genomic_DNA"/>
</dbReference>
<proteinExistence type="predicted"/>
<protein>
    <submittedName>
        <fullName evidence="1">Uncharacterized protein</fullName>
    </submittedName>
</protein>
<evidence type="ECO:0000313" key="2">
    <source>
        <dbReference type="Proteomes" id="UP000177870"/>
    </source>
</evidence>
<organism evidence="1 2">
    <name type="scientific">Moorena producens PAL-8-15-08-1</name>
    <dbReference type="NCBI Taxonomy" id="1458985"/>
    <lineage>
        <taxon>Bacteria</taxon>
        <taxon>Bacillati</taxon>
        <taxon>Cyanobacteriota</taxon>
        <taxon>Cyanophyceae</taxon>
        <taxon>Coleofasciculales</taxon>
        <taxon>Coleofasciculaceae</taxon>
        <taxon>Moorena</taxon>
    </lineage>
</organism>
<sequence length="140" mass="15324">MEQKATASTKLVTGNFVVIQGDINRRIGDGGASLWKKTFNTEGRYKGGAAILMLMVKGLTATDSDAEVKINGKSVGKIYSYEGANPKHWFTQIINIGAGILKDGDNELEVEAVDLPNPSAGDLYNDFYIRDVVCFFQRED</sequence>
<dbReference type="RefSeq" id="WP_070393662.1">
    <property type="nucleotide sequence ID" value="NZ_CP017599.1"/>
</dbReference>
<reference evidence="2" key="1">
    <citation type="submission" date="2016-10" db="EMBL/GenBank/DDBJ databases">
        <title>Comparative genomics uncovers the prolific and rare metabolic potential of the cyanobacterial genus Moorea.</title>
        <authorList>
            <person name="Leao T."/>
            <person name="Castelao G."/>
            <person name="Korobeynikov A."/>
            <person name="Monroe E.A."/>
            <person name="Podell S."/>
            <person name="Glukhov E."/>
            <person name="Allen E."/>
            <person name="Gerwick W.H."/>
            <person name="Gerwick L."/>
        </authorList>
    </citation>
    <scope>NUCLEOTIDE SEQUENCE [LARGE SCALE GENOMIC DNA]</scope>
    <source>
        <strain evidence="2">PAL-8-15-08-1</strain>
    </source>
</reference>
<evidence type="ECO:0000313" key="1">
    <source>
        <dbReference type="EMBL" id="AOX01217.1"/>
    </source>
</evidence>
<accession>A0A1D8TUC1</accession>
<name>A0A1D8TUC1_9CYAN</name>
<dbReference type="OrthoDB" id="9863225at2"/>
<dbReference type="AlphaFoldDB" id="A0A1D8TUC1"/>
<dbReference type="Proteomes" id="UP000177870">
    <property type="component" value="Chromosome"/>
</dbReference>